<evidence type="ECO:0000313" key="1">
    <source>
        <dbReference type="EMBL" id="RDY12897.1"/>
    </source>
</evidence>
<name>A0A371ICW7_MUCPR</name>
<dbReference type="EMBL" id="QJKJ01000386">
    <property type="protein sequence ID" value="RDY12897.1"/>
    <property type="molecule type" value="Genomic_DNA"/>
</dbReference>
<accession>A0A371ICW7</accession>
<gene>
    <name evidence="1" type="ORF">CR513_02254</name>
</gene>
<proteinExistence type="predicted"/>
<protein>
    <submittedName>
        <fullName evidence="1">Uncharacterized protein</fullName>
    </submittedName>
</protein>
<organism evidence="1 2">
    <name type="scientific">Mucuna pruriens</name>
    <name type="common">Velvet bean</name>
    <name type="synonym">Dolichos pruriens</name>
    <dbReference type="NCBI Taxonomy" id="157652"/>
    <lineage>
        <taxon>Eukaryota</taxon>
        <taxon>Viridiplantae</taxon>
        <taxon>Streptophyta</taxon>
        <taxon>Embryophyta</taxon>
        <taxon>Tracheophyta</taxon>
        <taxon>Spermatophyta</taxon>
        <taxon>Magnoliopsida</taxon>
        <taxon>eudicotyledons</taxon>
        <taxon>Gunneridae</taxon>
        <taxon>Pentapetalae</taxon>
        <taxon>rosids</taxon>
        <taxon>fabids</taxon>
        <taxon>Fabales</taxon>
        <taxon>Fabaceae</taxon>
        <taxon>Papilionoideae</taxon>
        <taxon>50 kb inversion clade</taxon>
        <taxon>NPAAA clade</taxon>
        <taxon>indigoferoid/millettioid clade</taxon>
        <taxon>Phaseoleae</taxon>
        <taxon>Mucuna</taxon>
    </lineage>
</organism>
<feature type="non-terminal residue" evidence="1">
    <location>
        <position position="1"/>
    </location>
</feature>
<keyword evidence="2" id="KW-1185">Reference proteome</keyword>
<comment type="caution">
    <text evidence="1">The sequence shown here is derived from an EMBL/GenBank/DDBJ whole genome shotgun (WGS) entry which is preliminary data.</text>
</comment>
<evidence type="ECO:0000313" key="2">
    <source>
        <dbReference type="Proteomes" id="UP000257109"/>
    </source>
</evidence>
<sequence length="85" mass="10230">MQAQETKLSRQERDKAKVDVIQWIKVWKKSMMAGKSTQEQFGNLKQQLERATLESKKKYVEESENYIRRCRCSMELHTYCKVLRD</sequence>
<dbReference type="Proteomes" id="UP000257109">
    <property type="component" value="Unassembled WGS sequence"/>
</dbReference>
<reference evidence="1" key="1">
    <citation type="submission" date="2018-05" db="EMBL/GenBank/DDBJ databases">
        <title>Draft genome of Mucuna pruriens seed.</title>
        <authorList>
            <person name="Nnadi N.E."/>
            <person name="Vos R."/>
            <person name="Hasami M.H."/>
            <person name="Devisetty U.K."/>
            <person name="Aguiy J.C."/>
        </authorList>
    </citation>
    <scope>NUCLEOTIDE SEQUENCE [LARGE SCALE GENOMIC DNA]</scope>
    <source>
        <strain evidence="1">JCA_2017</strain>
    </source>
</reference>
<dbReference type="AlphaFoldDB" id="A0A371ICW7"/>